<gene>
    <name evidence="1" type="ORF">C725_2912</name>
</gene>
<dbReference type="AlphaFoldDB" id="M2T5E3"/>
<proteinExistence type="predicted"/>
<reference evidence="1 2" key="1">
    <citation type="journal article" date="2013" name="Genome Announc.">
        <title>Draft Genome Sequence of Strain JLT2015T, Belonging to the Family Sphingomonadaceae of the Alphaproteobacteria.</title>
        <authorList>
            <person name="Tang K."/>
            <person name="Liu K."/>
            <person name="Li S."/>
            <person name="Jiao N."/>
        </authorList>
    </citation>
    <scope>NUCLEOTIDE SEQUENCE [LARGE SCALE GENOMIC DNA]</scope>
    <source>
        <strain evidence="1 2">JLT2015</strain>
    </source>
</reference>
<evidence type="ECO:0000313" key="2">
    <source>
        <dbReference type="Proteomes" id="UP000011717"/>
    </source>
</evidence>
<name>M2T5E3_9SPHN</name>
<keyword evidence="2" id="KW-1185">Reference proteome</keyword>
<comment type="caution">
    <text evidence="1">The sequence shown here is derived from an EMBL/GenBank/DDBJ whole genome shotgun (WGS) entry which is preliminary data.</text>
</comment>
<protein>
    <submittedName>
        <fullName evidence="1">Uncharacterized protein</fullName>
    </submittedName>
</protein>
<evidence type="ECO:0000313" key="1">
    <source>
        <dbReference type="EMBL" id="EMD81709.1"/>
    </source>
</evidence>
<dbReference type="EMBL" id="AMRV01000018">
    <property type="protein sequence ID" value="EMD81709.1"/>
    <property type="molecule type" value="Genomic_DNA"/>
</dbReference>
<accession>M2T5E3</accession>
<dbReference type="Proteomes" id="UP000011717">
    <property type="component" value="Unassembled WGS sequence"/>
</dbReference>
<sequence>MPLRHSAHCVHSRPEVEVAVPAADGFGRHVGNPFNISLPAPLKTPCPVRHHSGAVAGCCAAPP</sequence>
<organism evidence="1 2">
    <name type="scientific">Pacificimonas flava</name>
    <dbReference type="NCBI Taxonomy" id="1234595"/>
    <lineage>
        <taxon>Bacteria</taxon>
        <taxon>Pseudomonadati</taxon>
        <taxon>Pseudomonadota</taxon>
        <taxon>Alphaproteobacteria</taxon>
        <taxon>Sphingomonadales</taxon>
        <taxon>Sphingosinicellaceae</taxon>
        <taxon>Pacificimonas</taxon>
    </lineage>
</organism>